<accession>A0A940YES5</accession>
<dbReference type="Proteomes" id="UP000678374">
    <property type="component" value="Unassembled WGS sequence"/>
</dbReference>
<sequence length="149" mass="15506">MFHRTGRTAAITTKGVIAMLAIASTTAMAGDLVVNVETLDGQAGQLVVNLFASADTFRKTPKAQVMVPASKQNAQGQLSAVFSNLPAGEYALLAFHDKDGDGKLARNLVGIPTEPYAFSGQPAKFGPPDYKDAAFALPAGGATINIKLK</sequence>
<gene>
    <name evidence="2" type="ORF">KAK06_03260</name>
</gene>
<dbReference type="AlphaFoldDB" id="A0A940YES5"/>
<dbReference type="EMBL" id="JAGQDE010000002">
    <property type="protein sequence ID" value="MBQ0957969.1"/>
    <property type="molecule type" value="Genomic_DNA"/>
</dbReference>
<feature type="signal peptide" evidence="1">
    <location>
        <begin position="1"/>
        <end position="29"/>
    </location>
</feature>
<name>A0A940YES5_9BURK</name>
<evidence type="ECO:0000313" key="2">
    <source>
        <dbReference type="EMBL" id="MBQ0957969.1"/>
    </source>
</evidence>
<keyword evidence="3" id="KW-1185">Reference proteome</keyword>
<comment type="caution">
    <text evidence="2">The sequence shown here is derived from an EMBL/GenBank/DDBJ whole genome shotgun (WGS) entry which is preliminary data.</text>
</comment>
<reference evidence="2" key="1">
    <citation type="submission" date="2021-04" db="EMBL/GenBank/DDBJ databases">
        <title>The genome sequence of Ideonella sp. 4Y11.</title>
        <authorList>
            <person name="Liu Y."/>
        </authorList>
    </citation>
    <scope>NUCLEOTIDE SEQUENCE</scope>
    <source>
        <strain evidence="2">4Y11</strain>
    </source>
</reference>
<dbReference type="Pfam" id="PF09912">
    <property type="entry name" value="DUF2141"/>
    <property type="match status" value="1"/>
</dbReference>
<keyword evidence="1" id="KW-0732">Signal</keyword>
<proteinExistence type="predicted"/>
<dbReference type="RefSeq" id="WP_210800369.1">
    <property type="nucleotide sequence ID" value="NZ_JAGQDE010000002.1"/>
</dbReference>
<organism evidence="2 3">
    <name type="scientific">Ideonella aquatica</name>
    <dbReference type="NCBI Taxonomy" id="2824119"/>
    <lineage>
        <taxon>Bacteria</taxon>
        <taxon>Pseudomonadati</taxon>
        <taxon>Pseudomonadota</taxon>
        <taxon>Betaproteobacteria</taxon>
        <taxon>Burkholderiales</taxon>
        <taxon>Sphaerotilaceae</taxon>
        <taxon>Ideonella</taxon>
    </lineage>
</organism>
<evidence type="ECO:0000256" key="1">
    <source>
        <dbReference type="SAM" id="SignalP"/>
    </source>
</evidence>
<feature type="chain" id="PRO_5037050321" evidence="1">
    <location>
        <begin position="30"/>
        <end position="149"/>
    </location>
</feature>
<evidence type="ECO:0000313" key="3">
    <source>
        <dbReference type="Proteomes" id="UP000678374"/>
    </source>
</evidence>
<protein>
    <submittedName>
        <fullName evidence="2">DUF2141 domain-containing protein</fullName>
    </submittedName>
</protein>
<dbReference type="InterPro" id="IPR018673">
    <property type="entry name" value="DUF2141"/>
</dbReference>